<dbReference type="GeneID" id="30994732"/>
<dbReference type="Proteomes" id="UP000095085">
    <property type="component" value="Unassembled WGS sequence"/>
</dbReference>
<organism evidence="2 3">
    <name type="scientific">Hyphopichia burtonii NRRL Y-1933</name>
    <dbReference type="NCBI Taxonomy" id="984485"/>
    <lineage>
        <taxon>Eukaryota</taxon>
        <taxon>Fungi</taxon>
        <taxon>Dikarya</taxon>
        <taxon>Ascomycota</taxon>
        <taxon>Saccharomycotina</taxon>
        <taxon>Pichiomycetes</taxon>
        <taxon>Debaryomycetaceae</taxon>
        <taxon>Hyphopichia</taxon>
    </lineage>
</organism>
<dbReference type="RefSeq" id="XP_020076471.1">
    <property type="nucleotide sequence ID" value="XM_020220182.1"/>
</dbReference>
<evidence type="ECO:0000313" key="3">
    <source>
        <dbReference type="Proteomes" id="UP000095085"/>
    </source>
</evidence>
<dbReference type="OrthoDB" id="2196114at2759"/>
<feature type="region of interest" description="Disordered" evidence="1">
    <location>
        <begin position="985"/>
        <end position="1171"/>
    </location>
</feature>
<feature type="compositionally biased region" description="Basic and acidic residues" evidence="1">
    <location>
        <begin position="1053"/>
        <end position="1089"/>
    </location>
</feature>
<dbReference type="GO" id="GO:0016045">
    <property type="term" value="P:detection of bacterium"/>
    <property type="evidence" value="ECO:0007669"/>
    <property type="project" value="TreeGrafter"/>
</dbReference>
<dbReference type="Gene3D" id="1.10.1170.10">
    <property type="entry name" value="Inhibitor Of Apoptosis Protein (2mihbC-IAP-1), Chain A"/>
    <property type="match status" value="2"/>
</dbReference>
<feature type="region of interest" description="Disordered" evidence="1">
    <location>
        <begin position="432"/>
        <end position="606"/>
    </location>
</feature>
<dbReference type="EMBL" id="KV454541">
    <property type="protein sequence ID" value="ODV67404.1"/>
    <property type="molecule type" value="Genomic_DNA"/>
</dbReference>
<dbReference type="PANTHER" id="PTHR46914:SF1">
    <property type="entry name" value="BACULOVIRAL IAP REPEAT-CONTAINING PROTEIN 1"/>
    <property type="match status" value="1"/>
</dbReference>
<dbReference type="Pfam" id="PF00653">
    <property type="entry name" value="BIR"/>
    <property type="match status" value="2"/>
</dbReference>
<feature type="compositionally biased region" description="Basic and acidic residues" evidence="1">
    <location>
        <begin position="785"/>
        <end position="810"/>
    </location>
</feature>
<feature type="compositionally biased region" description="Basic and acidic residues" evidence="1">
    <location>
        <begin position="745"/>
        <end position="766"/>
    </location>
</feature>
<feature type="compositionally biased region" description="Low complexity" evidence="1">
    <location>
        <begin position="471"/>
        <end position="482"/>
    </location>
</feature>
<proteinExistence type="predicted"/>
<feature type="compositionally biased region" description="Basic and acidic residues" evidence="1">
    <location>
        <begin position="867"/>
        <end position="893"/>
    </location>
</feature>
<feature type="region of interest" description="Disordered" evidence="1">
    <location>
        <begin position="784"/>
        <end position="810"/>
    </location>
</feature>
<dbReference type="CDD" id="cd00022">
    <property type="entry name" value="BIR"/>
    <property type="match status" value="1"/>
</dbReference>
<accession>A0A1E4RJE7</accession>
<feature type="compositionally biased region" description="Polar residues" evidence="1">
    <location>
        <begin position="581"/>
        <end position="597"/>
    </location>
</feature>
<feature type="compositionally biased region" description="Basic and acidic residues" evidence="1">
    <location>
        <begin position="483"/>
        <end position="499"/>
    </location>
</feature>
<evidence type="ECO:0000256" key="1">
    <source>
        <dbReference type="SAM" id="MobiDB-lite"/>
    </source>
</evidence>
<dbReference type="PANTHER" id="PTHR46914">
    <property type="entry name" value="BACULOVIRAL IAP REPEAT-CONTAINING PROTEIN 1"/>
    <property type="match status" value="1"/>
</dbReference>
<dbReference type="GO" id="GO:0043027">
    <property type="term" value="F:cysteine-type endopeptidase inhibitor activity involved in apoptotic process"/>
    <property type="evidence" value="ECO:0007669"/>
    <property type="project" value="InterPro"/>
</dbReference>
<feature type="compositionally biased region" description="Polar residues" evidence="1">
    <location>
        <begin position="353"/>
        <end position="364"/>
    </location>
</feature>
<feature type="compositionally biased region" description="Basic and acidic residues" evidence="1">
    <location>
        <begin position="831"/>
        <end position="840"/>
    </location>
</feature>
<feature type="compositionally biased region" description="Low complexity" evidence="1">
    <location>
        <begin position="950"/>
        <end position="968"/>
    </location>
</feature>
<dbReference type="GO" id="GO:0005524">
    <property type="term" value="F:ATP binding"/>
    <property type="evidence" value="ECO:0007669"/>
    <property type="project" value="TreeGrafter"/>
</dbReference>
<feature type="region of interest" description="Disordered" evidence="1">
    <location>
        <begin position="824"/>
        <end position="893"/>
    </location>
</feature>
<reference evidence="3" key="1">
    <citation type="submission" date="2016-05" db="EMBL/GenBank/DDBJ databases">
        <title>Comparative genomics of biotechnologically important yeasts.</title>
        <authorList>
            <consortium name="DOE Joint Genome Institute"/>
            <person name="Riley R."/>
            <person name="Haridas S."/>
            <person name="Wolfe K.H."/>
            <person name="Lopes M.R."/>
            <person name="Hittinger C.T."/>
            <person name="Goker M."/>
            <person name="Salamov A."/>
            <person name="Wisecaver J."/>
            <person name="Long T.M."/>
            <person name="Aerts A.L."/>
            <person name="Barry K."/>
            <person name="Choi C."/>
            <person name="Clum A."/>
            <person name="Coughlan A.Y."/>
            <person name="Deshpande S."/>
            <person name="Douglass A.P."/>
            <person name="Hanson S.J."/>
            <person name="Klenk H.-P."/>
            <person name="Labutti K."/>
            <person name="Lapidus A."/>
            <person name="Lindquist E."/>
            <person name="Lipzen A."/>
            <person name="Meier-Kolthoff J.P."/>
            <person name="Ohm R.A."/>
            <person name="Otillar R.P."/>
            <person name="Pangilinan J."/>
            <person name="Peng Y."/>
            <person name="Rokas A."/>
            <person name="Rosa C.A."/>
            <person name="Scheuner C."/>
            <person name="Sibirny A.A."/>
            <person name="Slot J.C."/>
            <person name="Stielow J.B."/>
            <person name="Sun H."/>
            <person name="Kurtzman C.P."/>
            <person name="Blackwell M."/>
            <person name="Grigoriev I.V."/>
            <person name="Jeffries T.W."/>
        </authorList>
    </citation>
    <scope>NUCLEOTIDE SEQUENCE [LARGE SCALE GENOMIC DNA]</scope>
    <source>
        <strain evidence="3">NRRL Y-1933</strain>
    </source>
</reference>
<dbReference type="GO" id="GO:0042742">
    <property type="term" value="P:defense response to bacterium"/>
    <property type="evidence" value="ECO:0007669"/>
    <property type="project" value="TreeGrafter"/>
</dbReference>
<gene>
    <name evidence="2" type="ORF">HYPBUDRAFT_149138</name>
</gene>
<keyword evidence="3" id="KW-1185">Reference proteome</keyword>
<feature type="compositionally biased region" description="Basic and acidic residues" evidence="1">
    <location>
        <begin position="705"/>
        <end position="735"/>
    </location>
</feature>
<feature type="region of interest" description="Disordered" evidence="1">
    <location>
        <begin position="914"/>
        <end position="968"/>
    </location>
</feature>
<feature type="compositionally biased region" description="Basic and acidic residues" evidence="1">
    <location>
        <begin position="230"/>
        <end position="252"/>
    </location>
</feature>
<dbReference type="GO" id="GO:0072557">
    <property type="term" value="C:IPAF inflammasome complex"/>
    <property type="evidence" value="ECO:0007669"/>
    <property type="project" value="TreeGrafter"/>
</dbReference>
<dbReference type="GO" id="GO:0043066">
    <property type="term" value="P:negative regulation of apoptotic process"/>
    <property type="evidence" value="ECO:0007669"/>
    <property type="project" value="InterPro"/>
</dbReference>
<feature type="region of interest" description="Disordered" evidence="1">
    <location>
        <begin position="215"/>
        <end position="372"/>
    </location>
</feature>
<feature type="compositionally biased region" description="Polar residues" evidence="1">
    <location>
        <begin position="253"/>
        <end position="269"/>
    </location>
</feature>
<dbReference type="SMART" id="SM00238">
    <property type="entry name" value="BIR"/>
    <property type="match status" value="2"/>
</dbReference>
<dbReference type="InterPro" id="IPR028789">
    <property type="entry name" value="Naip"/>
</dbReference>
<dbReference type="PROSITE" id="PS50143">
    <property type="entry name" value="BIR_REPEAT_2"/>
    <property type="match status" value="2"/>
</dbReference>
<name>A0A1E4RJE7_9ASCO</name>
<feature type="compositionally biased region" description="Basic and acidic residues" evidence="1">
    <location>
        <begin position="1100"/>
        <end position="1150"/>
    </location>
</feature>
<protein>
    <recommendedName>
        <fullName evidence="4">BIR-domain-containing protein</fullName>
    </recommendedName>
</protein>
<dbReference type="InterPro" id="IPR001370">
    <property type="entry name" value="BIR_rpt"/>
</dbReference>
<feature type="region of interest" description="Disordered" evidence="1">
    <location>
        <begin position="625"/>
        <end position="772"/>
    </location>
</feature>
<feature type="compositionally biased region" description="Basic and acidic residues" evidence="1">
    <location>
        <begin position="934"/>
        <end position="945"/>
    </location>
</feature>
<evidence type="ECO:0008006" key="4">
    <source>
        <dbReference type="Google" id="ProtNLM"/>
    </source>
</evidence>
<feature type="compositionally biased region" description="Polar residues" evidence="1">
    <location>
        <begin position="661"/>
        <end position="674"/>
    </location>
</feature>
<feature type="compositionally biased region" description="Polar residues" evidence="1">
    <location>
        <begin position="307"/>
        <end position="328"/>
    </location>
</feature>
<dbReference type="STRING" id="984485.A0A1E4RJE7"/>
<dbReference type="SUPFAM" id="SSF57924">
    <property type="entry name" value="Inhibitor of apoptosis (IAP) repeat"/>
    <property type="match status" value="2"/>
</dbReference>
<evidence type="ECO:0000313" key="2">
    <source>
        <dbReference type="EMBL" id="ODV67404.1"/>
    </source>
</evidence>
<sequence>MPPRIPINMQYRTNRFETFTRSVKVSGSTQVKDWTNDKPDILNLVDNGFFFSPSLKNLDQVTCVCCGKKEHNINEVDNISRYHLLNNPDCALSVIVSSFANFLADDNQDEFWSSQTRKSLREPLTKESIDMRRKTYKNYWKFDNLVSRPKVTSKSLSESGFYYSPIEAGNDRVFCMYCDCCLDHWDEQDDPIQEHISNLNGNCYFLKKYHDKENDNAGINSNKSKKKTEKKSQILLKKDTSVNEKVTEKIKSSPDTLNSKEASPSSTSRKTNKKTDRYQKTKKNKSLGRIEPDDENVQGIDSDQGMAENNTSQEPLIEPTITNEIMNKSTSDSLPDDDQLSQNSRNLRRTRNTFKLNETNSPNESTKEEPEVQFEQHEIDTRNLDLDLISSDSYSIPQEAFSNEEHIHITQSDDDSYKADFTEELDFESTTHIKITGTSEELSKESKDSSVSISRRTRSRYTLLEVNPDTSNSKSSLSSKLKASTESDTQTKKGVKESEMPNNSEIPNLKEPPNNAENNSSKFPQAKKKNGTSKAKTIENEPKKTKGKKKRTESISNEGNGNNEALEKPSKKKKKLKLSKFAQSPSPQFFDTSNQNIGDYDEGHVDFHEMDDRPKVVLMPLTNTNLKKDNTNIPSKPRAEYNVRKTKEKVNSKEKIRKGESQTNQNILDASFSNGLFGDTSDARDDVFNNEVEQVKPQPKRKRRLSSEDVRNKAPRASNKDTKKKESLAYHKNVSEKSASPLNHPKRDENDLNKKDITKAQEKEFGSNDILFNDSDLNIEEEEDKPLNKNIKDFNQNRHSSGNDHMELRDRHIIESDYIRKEVTDWEESQSEQKEEESIYHEAVNGDSSPILDHLPSNISGSTDIENIEKYKPPETLEGDHKEASTDTKETFKENFLEPLTLVEDLDIEIEEQGLTHSIKGDEEVSENNQPVYNRREDNRKKQEDDYNTSSSPVSSRSSISLSRSISPSVYKEYVNDMNEFKTEFSNPQISTSKETDQLDQPELVTVVKKNQLQPSKNDDDDENMHRDEIVEESDAEEITRESFDNKTPNDLTTKENTLKSKSTKETIPEGNTKEKDTTEKNTPKDVTSRDNSQAISKAIAREDDTKENTAKEDTSEAKYIKSKEQGIHKSREMTQGKKDEDKVDIEPSDKLQNGFNRHIDGSNDGYLKPNEKGERQKIHALASDSTVKSRSLSFDHQTLFGVESSTPEKRKESLQPPKNIKPKRFTLELFEDELLTMSDTVKYLESLPTSKYGLYNDIEGEITDFIAAMPEEEENMTIEEWLRHNASSCANTVRDVGNKMINSYASMCDEMIKEVESLPEE</sequence>
<feature type="compositionally biased region" description="Basic and acidic residues" evidence="1">
    <location>
        <begin position="637"/>
        <end position="660"/>
    </location>
</feature>